<evidence type="ECO:0000313" key="2">
    <source>
        <dbReference type="EMBL" id="CAD7283409.1"/>
    </source>
</evidence>
<evidence type="ECO:0000313" key="3">
    <source>
        <dbReference type="Proteomes" id="UP000678499"/>
    </source>
</evidence>
<feature type="non-terminal residue" evidence="2">
    <location>
        <position position="1"/>
    </location>
</feature>
<gene>
    <name evidence="2" type="ORF">NMOB1V02_LOCUS11025</name>
</gene>
<feature type="compositionally biased region" description="Low complexity" evidence="1">
    <location>
        <begin position="406"/>
        <end position="421"/>
    </location>
</feature>
<evidence type="ECO:0000256" key="1">
    <source>
        <dbReference type="SAM" id="MobiDB-lite"/>
    </source>
</evidence>
<feature type="compositionally biased region" description="Basic and acidic residues" evidence="1">
    <location>
        <begin position="58"/>
        <end position="71"/>
    </location>
</feature>
<keyword evidence="3" id="KW-1185">Reference proteome</keyword>
<feature type="compositionally biased region" description="Polar residues" evidence="1">
    <location>
        <begin position="321"/>
        <end position="333"/>
    </location>
</feature>
<dbReference type="AlphaFoldDB" id="A0A7R9GI42"/>
<protein>
    <submittedName>
        <fullName evidence="2">Uncharacterized protein</fullName>
    </submittedName>
</protein>
<accession>A0A7R9GI42</accession>
<feature type="compositionally biased region" description="Low complexity" evidence="1">
    <location>
        <begin position="310"/>
        <end position="320"/>
    </location>
</feature>
<reference evidence="2" key="1">
    <citation type="submission" date="2020-11" db="EMBL/GenBank/DDBJ databases">
        <authorList>
            <person name="Tran Van P."/>
        </authorList>
    </citation>
    <scope>NUCLEOTIDE SEQUENCE</scope>
</reference>
<feature type="region of interest" description="Disordered" evidence="1">
    <location>
        <begin position="32"/>
        <end position="85"/>
    </location>
</feature>
<feature type="region of interest" description="Disordered" evidence="1">
    <location>
        <begin position="125"/>
        <end position="156"/>
    </location>
</feature>
<sequence length="459" mass="50117">MENRFSEALKLRSEEDPLRRFSGMEFRTCVSENRTSSLLSSSASNSLGGSVDSLSKLSDIDEPRTESIASEREEEYDDDDNGDENKLMEEKISSYDHQATAAAVEALDDAMAEVLSTANKLAISEDEEEDVQRPVVTMRDPKSSHRANPPLSFESSTPVIQGCRHQFIIKSASFLNGHRHKRHLTDENVAAVDENGWIILENLEAVLGINAVSIRVHHKRNLSADAEGGMLQEQRGVCKVEAYGKIKRESLENVSTTSNFRIRRSLWEERAAGGEPGTDQVVEKPVTPRAAPRLNSTNKAPDLVMDLPISSSPPSSSSSPGPNETLSLDSPETSAADRFAESNQSTLKKNVGAIKRESVPEPVVIEVPRKSVSDLRAELESSVVTSSSVIPIVSPAPEKRRVPKFPITFPLPSSSTSSTGPSPMPSPKPQVLRKPALPGQRPSPETSRKTVNRFFDSGP</sequence>
<feature type="compositionally biased region" description="Acidic residues" evidence="1">
    <location>
        <begin position="72"/>
        <end position="82"/>
    </location>
</feature>
<feature type="compositionally biased region" description="Low complexity" evidence="1">
    <location>
        <begin position="36"/>
        <end position="50"/>
    </location>
</feature>
<dbReference type="EMBL" id="OA887412">
    <property type="protein sequence ID" value="CAD7283409.1"/>
    <property type="molecule type" value="Genomic_DNA"/>
</dbReference>
<proteinExistence type="predicted"/>
<dbReference type="Proteomes" id="UP000678499">
    <property type="component" value="Unassembled WGS sequence"/>
</dbReference>
<organism evidence="2">
    <name type="scientific">Notodromas monacha</name>
    <dbReference type="NCBI Taxonomy" id="399045"/>
    <lineage>
        <taxon>Eukaryota</taxon>
        <taxon>Metazoa</taxon>
        <taxon>Ecdysozoa</taxon>
        <taxon>Arthropoda</taxon>
        <taxon>Crustacea</taxon>
        <taxon>Oligostraca</taxon>
        <taxon>Ostracoda</taxon>
        <taxon>Podocopa</taxon>
        <taxon>Podocopida</taxon>
        <taxon>Cypridocopina</taxon>
        <taxon>Cypridoidea</taxon>
        <taxon>Cyprididae</taxon>
        <taxon>Notodromas</taxon>
    </lineage>
</organism>
<name>A0A7R9GI42_9CRUS</name>
<feature type="region of interest" description="Disordered" evidence="1">
    <location>
        <begin position="271"/>
        <end position="353"/>
    </location>
</feature>
<feature type="region of interest" description="Disordered" evidence="1">
    <location>
        <begin position="402"/>
        <end position="459"/>
    </location>
</feature>
<dbReference type="EMBL" id="CAJPEX010005375">
    <property type="protein sequence ID" value="CAG0923561.1"/>
    <property type="molecule type" value="Genomic_DNA"/>
</dbReference>